<dbReference type="RefSeq" id="WP_160727649.1">
    <property type="nucleotide sequence ID" value="NZ_WTYC01000003.1"/>
</dbReference>
<accession>A0A844XQ60</accession>
<evidence type="ECO:0008006" key="5">
    <source>
        <dbReference type="Google" id="ProtNLM"/>
    </source>
</evidence>
<feature type="compositionally biased region" description="Low complexity" evidence="1">
    <location>
        <begin position="62"/>
        <end position="87"/>
    </location>
</feature>
<gene>
    <name evidence="3" type="ORF">GRI69_07515</name>
</gene>
<keyword evidence="4" id="KW-1185">Reference proteome</keyword>
<evidence type="ECO:0000256" key="2">
    <source>
        <dbReference type="SAM" id="SignalP"/>
    </source>
</evidence>
<dbReference type="AlphaFoldDB" id="A0A844XQ60"/>
<feature type="chain" id="PRO_5032420371" description="Lipoprotein" evidence="2">
    <location>
        <begin position="29"/>
        <end position="123"/>
    </location>
</feature>
<proteinExistence type="predicted"/>
<name>A0A844XQ60_9SPHN</name>
<dbReference type="EMBL" id="WTYC01000003">
    <property type="protein sequence ID" value="MXO48101.1"/>
    <property type="molecule type" value="Genomic_DNA"/>
</dbReference>
<evidence type="ECO:0000313" key="3">
    <source>
        <dbReference type="EMBL" id="MXO48101.1"/>
    </source>
</evidence>
<sequence length="123" mass="12137">MRPVIFAFAGKLLVVPACLLTLAGCGDAASPIDDDAPAAETAIATPVPTELAVATTPATDEPVAASSQAPVPSAAPAPSVQKATPAPVATPEPTPTATAAADPHAGHDMSNMSDENMKSMGHD</sequence>
<dbReference type="PROSITE" id="PS51257">
    <property type="entry name" value="PROKAR_LIPOPROTEIN"/>
    <property type="match status" value="1"/>
</dbReference>
<organism evidence="3 4">
    <name type="scientific">Qipengyuania vulgaris</name>
    <dbReference type="NCBI Taxonomy" id="291985"/>
    <lineage>
        <taxon>Bacteria</taxon>
        <taxon>Pseudomonadati</taxon>
        <taxon>Pseudomonadota</taxon>
        <taxon>Alphaproteobacteria</taxon>
        <taxon>Sphingomonadales</taxon>
        <taxon>Erythrobacteraceae</taxon>
        <taxon>Qipengyuania</taxon>
    </lineage>
</organism>
<comment type="caution">
    <text evidence="3">The sequence shown here is derived from an EMBL/GenBank/DDBJ whole genome shotgun (WGS) entry which is preliminary data.</text>
</comment>
<feature type="signal peptide" evidence="2">
    <location>
        <begin position="1"/>
        <end position="28"/>
    </location>
</feature>
<evidence type="ECO:0000313" key="4">
    <source>
        <dbReference type="Proteomes" id="UP000448199"/>
    </source>
</evidence>
<evidence type="ECO:0000256" key="1">
    <source>
        <dbReference type="SAM" id="MobiDB-lite"/>
    </source>
</evidence>
<dbReference type="Proteomes" id="UP000448199">
    <property type="component" value="Unassembled WGS sequence"/>
</dbReference>
<feature type="region of interest" description="Disordered" evidence="1">
    <location>
        <begin position="50"/>
        <end position="123"/>
    </location>
</feature>
<keyword evidence="2" id="KW-0732">Signal</keyword>
<reference evidence="3 4" key="1">
    <citation type="submission" date="2019-12" db="EMBL/GenBank/DDBJ databases">
        <title>Genomic-based taxomic classification of the family Erythrobacteraceae.</title>
        <authorList>
            <person name="Xu L."/>
        </authorList>
    </citation>
    <scope>NUCLEOTIDE SEQUENCE [LARGE SCALE GENOMIC DNA]</scope>
    <source>
        <strain evidence="3 4">DSM 17792</strain>
    </source>
</reference>
<protein>
    <recommendedName>
        <fullName evidence="5">Lipoprotein</fullName>
    </recommendedName>
</protein>